<accession>A0A226E475</accession>
<dbReference type="SUPFAM" id="SSF52047">
    <property type="entry name" value="RNI-like"/>
    <property type="match status" value="1"/>
</dbReference>
<proteinExistence type="predicted"/>
<dbReference type="GO" id="GO:0031146">
    <property type="term" value="P:SCF-dependent proteasomal ubiquitin-dependent protein catabolic process"/>
    <property type="evidence" value="ECO:0007669"/>
    <property type="project" value="TreeGrafter"/>
</dbReference>
<dbReference type="Gene3D" id="3.80.10.10">
    <property type="entry name" value="Ribonuclease Inhibitor"/>
    <property type="match status" value="1"/>
</dbReference>
<dbReference type="InterPro" id="IPR032675">
    <property type="entry name" value="LRR_dom_sf"/>
</dbReference>
<feature type="region of interest" description="Disordered" evidence="1">
    <location>
        <begin position="162"/>
        <end position="182"/>
    </location>
</feature>
<organism evidence="2 3">
    <name type="scientific">Folsomia candida</name>
    <name type="common">Springtail</name>
    <dbReference type="NCBI Taxonomy" id="158441"/>
    <lineage>
        <taxon>Eukaryota</taxon>
        <taxon>Metazoa</taxon>
        <taxon>Ecdysozoa</taxon>
        <taxon>Arthropoda</taxon>
        <taxon>Hexapoda</taxon>
        <taxon>Collembola</taxon>
        <taxon>Entomobryomorpha</taxon>
        <taxon>Isotomoidea</taxon>
        <taxon>Isotomidae</taxon>
        <taxon>Proisotominae</taxon>
        <taxon>Folsomia</taxon>
    </lineage>
</organism>
<dbReference type="Proteomes" id="UP000198287">
    <property type="component" value="Unassembled WGS sequence"/>
</dbReference>
<feature type="compositionally biased region" description="Polar residues" evidence="1">
    <location>
        <begin position="1"/>
        <end position="27"/>
    </location>
</feature>
<dbReference type="OrthoDB" id="27842at2759"/>
<protein>
    <recommendedName>
        <fullName evidence="4">F-box domain-containing protein</fullName>
    </recommendedName>
</protein>
<dbReference type="STRING" id="158441.A0A226E475"/>
<dbReference type="PANTHER" id="PTHR13318">
    <property type="entry name" value="PARTNER OF PAIRED, ISOFORM B-RELATED"/>
    <property type="match status" value="1"/>
</dbReference>
<evidence type="ECO:0000313" key="2">
    <source>
        <dbReference type="EMBL" id="OXA52078.1"/>
    </source>
</evidence>
<feature type="region of interest" description="Disordered" evidence="1">
    <location>
        <begin position="1"/>
        <end position="56"/>
    </location>
</feature>
<evidence type="ECO:0000256" key="1">
    <source>
        <dbReference type="SAM" id="MobiDB-lite"/>
    </source>
</evidence>
<comment type="caution">
    <text evidence="2">The sequence shown here is derived from an EMBL/GenBank/DDBJ whole genome shotgun (WGS) entry which is preliminary data.</text>
</comment>
<gene>
    <name evidence="2" type="ORF">Fcan01_13749</name>
</gene>
<dbReference type="GO" id="GO:0019005">
    <property type="term" value="C:SCF ubiquitin ligase complex"/>
    <property type="evidence" value="ECO:0007669"/>
    <property type="project" value="TreeGrafter"/>
</dbReference>
<dbReference type="EMBL" id="LNIX01000007">
    <property type="protein sequence ID" value="OXA52078.1"/>
    <property type="molecule type" value="Genomic_DNA"/>
</dbReference>
<evidence type="ECO:0008006" key="4">
    <source>
        <dbReference type="Google" id="ProtNLM"/>
    </source>
</evidence>
<name>A0A226E475_FOLCA</name>
<dbReference type="PANTHER" id="PTHR13318:SF105">
    <property type="entry name" value="F-BOX_LRR-REPEAT PROTEIN 3"/>
    <property type="match status" value="1"/>
</dbReference>
<evidence type="ECO:0000313" key="3">
    <source>
        <dbReference type="Proteomes" id="UP000198287"/>
    </source>
</evidence>
<dbReference type="AlphaFoldDB" id="A0A226E475"/>
<keyword evidence="3" id="KW-1185">Reference proteome</keyword>
<reference evidence="2 3" key="1">
    <citation type="submission" date="2015-12" db="EMBL/GenBank/DDBJ databases">
        <title>The genome of Folsomia candida.</title>
        <authorList>
            <person name="Faddeeva A."/>
            <person name="Derks M.F."/>
            <person name="Anvar Y."/>
            <person name="Smit S."/>
            <person name="Van Straalen N."/>
            <person name="Roelofs D."/>
        </authorList>
    </citation>
    <scope>NUCLEOTIDE SEQUENCE [LARGE SCALE GENOMIC DNA]</scope>
    <source>
        <strain evidence="2 3">VU population</strain>
        <tissue evidence="2">Whole body</tissue>
    </source>
</reference>
<sequence>MPSRKPSASDTARVTFRTEPSTGSISRRSLRPTIAPPPRTTYQTPSSLIPRTPPISIPSTIPGVRSRVGSTRRFELSDLSTRRAVTQRATLVAARRGRGATATPTISTTGEEGIRFENLDAARRSFTFDSPNHNANDRSNEFEGPQRISLLSYTNSLLRRHRDESPSMRRISPGMRASRSRGCISNSNLSRGSVSKVLEGKGDKYLPKIFQSFNWAELLPMRRVCKKWLEVISTNPVVSDRLGVIVITSNSWEDQLQLFNESPVIWTKFRIEANLFIDLMDSIQLQFWMKHGSMMKSLEIKNKSMTLTGLVEVLSRCPNLSRFLVRWTPEMYPFNAELIKKYYGINFYNGTFANMREISVERSCYLNDNALMSLLKWCGGTLKSVLLTYPPEEEQDPLTRLKPRWTIQPLKNYIDRFGYTGNLQYLDFSWSNISPADMHTLADIDNLSMLKGISLNHCKVDDKSISYFLVRKGGRLEKLEIEDTPLTDVIFRTCEIKQVSVPRLKSLNISGPQGDYQNINFLHHLQFLEEFIARNTSWLDYNKLMPAIQSRGKHCNLRAVDISGTIKVDGTKQIDCNMNRVWFTYLATTLSKVVRLNLNQWTQFGKNDNFRLICQLMPLLEELRLRGWKDVTDSGVTGLPAEKLHSQKNISLGSKEQKERIYVGSLTRLTCLDLSESSITDASIKYGINSIPYLRKFAFDYTQISDFGASSLIHDNRTIDKISFTGCSKMVNKKPKLQRDDGRIIHTGSI</sequence>